<evidence type="ECO:0000256" key="2">
    <source>
        <dbReference type="ARBA" id="ARBA00007441"/>
    </source>
</evidence>
<dbReference type="NCBIfam" id="NF006719">
    <property type="entry name" value="PRK09257.1"/>
    <property type="match status" value="1"/>
</dbReference>
<comment type="caution">
    <text evidence="9">The sequence shown here is derived from an EMBL/GenBank/DDBJ whole genome shotgun (WGS) entry which is preliminary data.</text>
</comment>
<dbReference type="PANTHER" id="PTHR11879">
    <property type="entry name" value="ASPARTATE AMINOTRANSFERASE"/>
    <property type="match status" value="1"/>
</dbReference>
<organism evidence="9 10">
    <name type="scientific">Vibrio zhugei</name>
    <dbReference type="NCBI Taxonomy" id="2479546"/>
    <lineage>
        <taxon>Bacteria</taxon>
        <taxon>Pseudomonadati</taxon>
        <taxon>Pseudomonadota</taxon>
        <taxon>Gammaproteobacteria</taxon>
        <taxon>Vibrionales</taxon>
        <taxon>Vibrionaceae</taxon>
        <taxon>Vibrio</taxon>
    </lineage>
</organism>
<evidence type="ECO:0000256" key="7">
    <source>
        <dbReference type="RuleBase" id="RU000481"/>
    </source>
</evidence>
<evidence type="ECO:0000313" key="10">
    <source>
        <dbReference type="Proteomes" id="UP001595384"/>
    </source>
</evidence>
<dbReference type="Proteomes" id="UP001595384">
    <property type="component" value="Unassembled WGS sequence"/>
</dbReference>
<gene>
    <name evidence="9" type="ORF">ACFODT_13595</name>
</gene>
<dbReference type="EMBL" id="JBHRSE010000092">
    <property type="protein sequence ID" value="MFC3024849.1"/>
    <property type="molecule type" value="Genomic_DNA"/>
</dbReference>
<proteinExistence type="inferred from homology"/>
<dbReference type="PRINTS" id="PR00799">
    <property type="entry name" value="TRANSAMINASE"/>
</dbReference>
<dbReference type="InterPro" id="IPR004838">
    <property type="entry name" value="NHTrfase_class1_PyrdxlP-BS"/>
</dbReference>
<evidence type="ECO:0000256" key="3">
    <source>
        <dbReference type="ARBA" id="ARBA00011738"/>
    </source>
</evidence>
<dbReference type="CDD" id="cd00609">
    <property type="entry name" value="AAT_like"/>
    <property type="match status" value="1"/>
</dbReference>
<dbReference type="SUPFAM" id="SSF53383">
    <property type="entry name" value="PLP-dependent transferases"/>
    <property type="match status" value="1"/>
</dbReference>
<dbReference type="Gene3D" id="3.90.1150.10">
    <property type="entry name" value="Aspartate Aminotransferase, domain 1"/>
    <property type="match status" value="1"/>
</dbReference>
<name>A0ABV7CBR5_9VIBR</name>
<sequence>MFNHVPPYAGDPILSLMEAFFADETADKVNLSIGLYYDDEGNIPTLDSVREATHNYQHEPEEPCVYLPMDGTAEYKTAVQSLVFGDDSQALRENRVATIHTLGGSGALMIGSDFLKSFYPESKVWVSNPTWENHHAIFKGAGFEVDTYPYFDSTTKSLNFDGMLSTLSQLPAQSIVLLHPCCHNPTGVDLTPSQWDQVIDVLETRQLIPFFDMAYQGFSNGMEDDAYAIRAMAKRTDMTFLVGNSFSKTLSLYAERVGGLSVVCGNAKIAENVLGQLKATVRRNYSSPAKYGSKLVSGVLNTGLKEQWLDEVDSMKTRMANMRRALHDRLLELCPEKDFSYLIKQKGMFSYTGFTPTQVDLLREEHAIYLIASGRMCVAGLNEKNIEKVADAFAAVS</sequence>
<keyword evidence="5 7" id="KW-0808">Transferase</keyword>
<keyword evidence="6" id="KW-0663">Pyridoxal phosphate</keyword>
<dbReference type="EC" id="2.6.1.-" evidence="7"/>
<comment type="similarity">
    <text evidence="2 7">Belongs to the class-I pyridoxal-phosphate-dependent aminotransferase family.</text>
</comment>
<evidence type="ECO:0000256" key="6">
    <source>
        <dbReference type="ARBA" id="ARBA00022898"/>
    </source>
</evidence>
<accession>A0ABV7CBR5</accession>
<dbReference type="InterPro" id="IPR004839">
    <property type="entry name" value="Aminotransferase_I/II_large"/>
</dbReference>
<dbReference type="Gene3D" id="3.40.640.10">
    <property type="entry name" value="Type I PLP-dependent aspartate aminotransferase-like (Major domain)"/>
    <property type="match status" value="1"/>
</dbReference>
<dbReference type="PANTHER" id="PTHR11879:SF37">
    <property type="entry name" value="AROMATIC-AMINO-ACID AMINOTRANSFERASE"/>
    <property type="match status" value="1"/>
</dbReference>
<feature type="domain" description="Aminotransferase class I/classII large" evidence="8">
    <location>
        <begin position="27"/>
        <end position="393"/>
    </location>
</feature>
<reference evidence="10" key="1">
    <citation type="journal article" date="2019" name="Int. J. Syst. Evol. Microbiol.">
        <title>The Global Catalogue of Microorganisms (GCM) 10K type strain sequencing project: providing services to taxonomists for standard genome sequencing and annotation.</title>
        <authorList>
            <consortium name="The Broad Institute Genomics Platform"/>
            <consortium name="The Broad Institute Genome Sequencing Center for Infectious Disease"/>
            <person name="Wu L."/>
            <person name="Ma J."/>
        </authorList>
    </citation>
    <scope>NUCLEOTIDE SEQUENCE [LARGE SCALE GENOMIC DNA]</scope>
    <source>
        <strain evidence="10">KCTC 62784</strain>
    </source>
</reference>
<dbReference type="PROSITE" id="PS00105">
    <property type="entry name" value="AA_TRANSFER_CLASS_1"/>
    <property type="match status" value="1"/>
</dbReference>
<evidence type="ECO:0000256" key="5">
    <source>
        <dbReference type="ARBA" id="ARBA00022679"/>
    </source>
</evidence>
<dbReference type="RefSeq" id="WP_123015873.1">
    <property type="nucleotide sequence ID" value="NZ_AP024911.1"/>
</dbReference>
<comment type="cofactor">
    <cofactor evidence="1 7">
        <name>pyridoxal 5'-phosphate</name>
        <dbReference type="ChEBI" id="CHEBI:597326"/>
    </cofactor>
</comment>
<dbReference type="InterPro" id="IPR015422">
    <property type="entry name" value="PyrdxlP-dep_Trfase_small"/>
</dbReference>
<keyword evidence="4 7" id="KW-0032">Aminotransferase</keyword>
<comment type="subunit">
    <text evidence="3">Homodimer.</text>
</comment>
<dbReference type="InterPro" id="IPR000796">
    <property type="entry name" value="Asp_trans"/>
</dbReference>
<dbReference type="InterPro" id="IPR015424">
    <property type="entry name" value="PyrdxlP-dep_Trfase"/>
</dbReference>
<evidence type="ECO:0000256" key="4">
    <source>
        <dbReference type="ARBA" id="ARBA00022576"/>
    </source>
</evidence>
<evidence type="ECO:0000313" key="9">
    <source>
        <dbReference type="EMBL" id="MFC3024849.1"/>
    </source>
</evidence>
<protein>
    <recommendedName>
        <fullName evidence="7">Aminotransferase</fullName>
        <ecNumber evidence="7">2.6.1.-</ecNumber>
    </recommendedName>
</protein>
<evidence type="ECO:0000259" key="8">
    <source>
        <dbReference type="Pfam" id="PF00155"/>
    </source>
</evidence>
<dbReference type="Pfam" id="PF00155">
    <property type="entry name" value="Aminotran_1_2"/>
    <property type="match status" value="1"/>
</dbReference>
<evidence type="ECO:0000256" key="1">
    <source>
        <dbReference type="ARBA" id="ARBA00001933"/>
    </source>
</evidence>
<dbReference type="InterPro" id="IPR015421">
    <property type="entry name" value="PyrdxlP-dep_Trfase_major"/>
</dbReference>
<keyword evidence="10" id="KW-1185">Reference proteome</keyword>